<comment type="caution">
    <text evidence="1">The sequence shown here is derived from an EMBL/GenBank/DDBJ whole genome shotgun (WGS) entry which is preliminary data.</text>
</comment>
<protein>
    <submittedName>
        <fullName evidence="1">Uncharacterized protein</fullName>
    </submittedName>
</protein>
<proteinExistence type="predicted"/>
<accession>A0A1G1SZS7</accession>
<dbReference type="STRING" id="1908237.BEN47_16730"/>
<reference evidence="1 2" key="1">
    <citation type="submission" date="2016-08" db="EMBL/GenBank/DDBJ databases">
        <title>Hymenobacter coccineus sp. nov., Hymenobacter lapidarius sp. nov. and Hymenobacter glacialis sp. nov., isolated from Antarctic soil.</title>
        <authorList>
            <person name="Sedlacek I."/>
            <person name="Kralova S."/>
            <person name="Kyrova K."/>
            <person name="Maslanova I."/>
            <person name="Stankova E."/>
            <person name="Vrbovska V."/>
            <person name="Nemec M."/>
            <person name="Bartak M."/>
            <person name="Svec P."/>
            <person name="Busse H.-J."/>
            <person name="Pantucek R."/>
        </authorList>
    </citation>
    <scope>NUCLEOTIDE SEQUENCE [LARGE SCALE GENOMIC DNA]</scope>
    <source>
        <strain evidence="1 2">CCM 8643</strain>
    </source>
</reference>
<evidence type="ECO:0000313" key="2">
    <source>
        <dbReference type="Proteomes" id="UP000176294"/>
    </source>
</evidence>
<sequence length="96" mass="9967">MSHAPASYAVTALVMPPAPSLSDLRARLLPIAQHAGFADVSVQQDVNRYGSTYTATAHERPGGGAKTLAFLVESPAALLATAEAFLLDFVARTGSL</sequence>
<dbReference type="Proteomes" id="UP000176294">
    <property type="component" value="Unassembled WGS sequence"/>
</dbReference>
<keyword evidence="2" id="KW-1185">Reference proteome</keyword>
<dbReference type="AlphaFoldDB" id="A0A1G1SZS7"/>
<organism evidence="1 2">
    <name type="scientific">Hymenobacter lapidarius</name>
    <dbReference type="NCBI Taxonomy" id="1908237"/>
    <lineage>
        <taxon>Bacteria</taxon>
        <taxon>Pseudomonadati</taxon>
        <taxon>Bacteroidota</taxon>
        <taxon>Cytophagia</taxon>
        <taxon>Cytophagales</taxon>
        <taxon>Hymenobacteraceae</taxon>
        <taxon>Hymenobacter</taxon>
    </lineage>
</organism>
<gene>
    <name evidence="1" type="ORF">BEN47_16730</name>
</gene>
<dbReference type="EMBL" id="MDZB01000123">
    <property type="protein sequence ID" value="OGX84122.1"/>
    <property type="molecule type" value="Genomic_DNA"/>
</dbReference>
<name>A0A1G1SZS7_9BACT</name>
<dbReference type="RefSeq" id="WP_070729025.1">
    <property type="nucleotide sequence ID" value="NZ_MDZB01000123.1"/>
</dbReference>
<evidence type="ECO:0000313" key="1">
    <source>
        <dbReference type="EMBL" id="OGX84122.1"/>
    </source>
</evidence>